<comment type="caution">
    <text evidence="1">The sequence shown here is derived from an EMBL/GenBank/DDBJ whole genome shotgun (WGS) entry which is preliminary data.</text>
</comment>
<accession>A0A0F9QQM1</accession>
<protein>
    <submittedName>
        <fullName evidence="1">Uncharacterized protein</fullName>
    </submittedName>
</protein>
<name>A0A0F9QQM1_9ZZZZ</name>
<proteinExistence type="predicted"/>
<gene>
    <name evidence="1" type="ORF">LCGC14_0985810</name>
</gene>
<organism evidence="1">
    <name type="scientific">marine sediment metagenome</name>
    <dbReference type="NCBI Taxonomy" id="412755"/>
    <lineage>
        <taxon>unclassified sequences</taxon>
        <taxon>metagenomes</taxon>
        <taxon>ecological metagenomes</taxon>
    </lineage>
</organism>
<evidence type="ECO:0000313" key="1">
    <source>
        <dbReference type="EMBL" id="KKN15461.1"/>
    </source>
</evidence>
<sequence length="93" mass="11538">MAFDKSKIGKYSWNSCLVWAVYHWMRYKGYLIVRWAGKQQQMWYLHFMWLPDLDSKPLHFTKKNIRFPWPIFYGYVKEGDWVETKPAKRQQEK</sequence>
<dbReference type="AlphaFoldDB" id="A0A0F9QQM1"/>
<reference evidence="1" key="1">
    <citation type="journal article" date="2015" name="Nature">
        <title>Complex archaea that bridge the gap between prokaryotes and eukaryotes.</title>
        <authorList>
            <person name="Spang A."/>
            <person name="Saw J.H."/>
            <person name="Jorgensen S.L."/>
            <person name="Zaremba-Niedzwiedzka K."/>
            <person name="Martijn J."/>
            <person name="Lind A.E."/>
            <person name="van Eijk R."/>
            <person name="Schleper C."/>
            <person name="Guy L."/>
            <person name="Ettema T.J."/>
        </authorList>
    </citation>
    <scope>NUCLEOTIDE SEQUENCE</scope>
</reference>
<dbReference type="EMBL" id="LAZR01003710">
    <property type="protein sequence ID" value="KKN15461.1"/>
    <property type="molecule type" value="Genomic_DNA"/>
</dbReference>